<name>A0A7S3CMF5_9SPIT</name>
<protein>
    <submittedName>
        <fullName evidence="1">Uncharacterized protein</fullName>
    </submittedName>
</protein>
<accession>A0A7S3CMF5</accession>
<gene>
    <name evidence="1" type="ORF">SRAS04492_LOCUS4183</name>
</gene>
<sequence>MGVEAPAHLMSGKKTPKLGLLHDKSQKSLNRQRDQHFVQGTFKLAYEDNEMDRNVQIASKKSDCLDFQKRGLKQVKTVESLRAFQINSQEKEHFSDINQRQLFQQKIRPSGLEYKLDSISHLIP</sequence>
<dbReference type="AlphaFoldDB" id="A0A7S3CMF5"/>
<proteinExistence type="predicted"/>
<evidence type="ECO:0000313" key="1">
    <source>
        <dbReference type="EMBL" id="CAE0232385.1"/>
    </source>
</evidence>
<reference evidence="1" key="1">
    <citation type="submission" date="2021-01" db="EMBL/GenBank/DDBJ databases">
        <authorList>
            <person name="Corre E."/>
            <person name="Pelletier E."/>
            <person name="Niang G."/>
            <person name="Scheremetjew M."/>
            <person name="Finn R."/>
            <person name="Kale V."/>
            <person name="Holt S."/>
            <person name="Cochrane G."/>
            <person name="Meng A."/>
            <person name="Brown T."/>
            <person name="Cohen L."/>
        </authorList>
    </citation>
    <scope>NUCLEOTIDE SEQUENCE</scope>
    <source>
        <strain evidence="1">Ras09</strain>
    </source>
</reference>
<organism evidence="1">
    <name type="scientific">Strombidium rassoulzadegani</name>
    <dbReference type="NCBI Taxonomy" id="1082188"/>
    <lineage>
        <taxon>Eukaryota</taxon>
        <taxon>Sar</taxon>
        <taxon>Alveolata</taxon>
        <taxon>Ciliophora</taxon>
        <taxon>Intramacronucleata</taxon>
        <taxon>Spirotrichea</taxon>
        <taxon>Oligotrichia</taxon>
        <taxon>Strombidiidae</taxon>
        <taxon>Strombidium</taxon>
    </lineage>
</organism>
<dbReference type="EMBL" id="HBIA01008268">
    <property type="protein sequence ID" value="CAE0232385.1"/>
    <property type="molecule type" value="Transcribed_RNA"/>
</dbReference>